<evidence type="ECO:0008006" key="2">
    <source>
        <dbReference type="Google" id="ProtNLM"/>
    </source>
</evidence>
<dbReference type="AlphaFoldDB" id="A0A382QJY9"/>
<proteinExistence type="predicted"/>
<name>A0A382QJY9_9ZZZZ</name>
<accession>A0A382QJY9</accession>
<sequence length="185" mass="20164">MNKSFSMIRNARKTVVESKTGGEKVGTTKTKIEVVILGIDEGDGTVNEILQGVCKDLDIKCTSINIQEAWISDQDIEKGTLTVSNYDGKDSKEQLKISEAVVFVRRGAIMDMTGQALTSLFESAGCFMVNDLESMLLCDNKMATAIQLSRYNVSIPKTSIVNNSKSIVDAHKHIGGKFPAIVKTL</sequence>
<protein>
    <recommendedName>
        <fullName evidence="2">ATP-grasp domain-containing protein</fullName>
    </recommendedName>
</protein>
<dbReference type="SUPFAM" id="SSF56059">
    <property type="entry name" value="Glutathione synthetase ATP-binding domain-like"/>
    <property type="match status" value="1"/>
</dbReference>
<gene>
    <name evidence="1" type="ORF">METZ01_LOCUS338084</name>
</gene>
<dbReference type="PANTHER" id="PTHR21621">
    <property type="entry name" value="RIBOSOMAL PROTEIN S6 MODIFICATION PROTEIN"/>
    <property type="match status" value="1"/>
</dbReference>
<dbReference type="Gene3D" id="3.40.50.20">
    <property type="match status" value="1"/>
</dbReference>
<feature type="non-terminal residue" evidence="1">
    <location>
        <position position="185"/>
    </location>
</feature>
<evidence type="ECO:0000313" key="1">
    <source>
        <dbReference type="EMBL" id="SVC85230.1"/>
    </source>
</evidence>
<organism evidence="1">
    <name type="scientific">marine metagenome</name>
    <dbReference type="NCBI Taxonomy" id="408172"/>
    <lineage>
        <taxon>unclassified sequences</taxon>
        <taxon>metagenomes</taxon>
        <taxon>ecological metagenomes</taxon>
    </lineage>
</organism>
<reference evidence="1" key="1">
    <citation type="submission" date="2018-05" db="EMBL/GenBank/DDBJ databases">
        <authorList>
            <person name="Lanie J.A."/>
            <person name="Ng W.-L."/>
            <person name="Kazmierczak K.M."/>
            <person name="Andrzejewski T.M."/>
            <person name="Davidsen T.M."/>
            <person name="Wayne K.J."/>
            <person name="Tettelin H."/>
            <person name="Glass J.I."/>
            <person name="Rusch D."/>
            <person name="Podicherti R."/>
            <person name="Tsui H.-C.T."/>
            <person name="Winkler M.E."/>
        </authorList>
    </citation>
    <scope>NUCLEOTIDE SEQUENCE</scope>
</reference>
<dbReference type="GO" id="GO:0009432">
    <property type="term" value="P:SOS response"/>
    <property type="evidence" value="ECO:0007669"/>
    <property type="project" value="TreeGrafter"/>
</dbReference>
<dbReference type="PANTHER" id="PTHR21621:SF0">
    <property type="entry name" value="BETA-CITRYLGLUTAMATE SYNTHASE B-RELATED"/>
    <property type="match status" value="1"/>
</dbReference>
<dbReference type="GO" id="GO:0018169">
    <property type="term" value="F:ribosomal S6-glutamic acid ligase activity"/>
    <property type="evidence" value="ECO:0007669"/>
    <property type="project" value="TreeGrafter"/>
</dbReference>
<dbReference type="GO" id="GO:0005737">
    <property type="term" value="C:cytoplasm"/>
    <property type="evidence" value="ECO:0007669"/>
    <property type="project" value="TreeGrafter"/>
</dbReference>
<dbReference type="EMBL" id="UINC01114723">
    <property type="protein sequence ID" value="SVC85230.1"/>
    <property type="molecule type" value="Genomic_DNA"/>
</dbReference>